<dbReference type="OrthoDB" id="9795206at2"/>
<dbReference type="Proteomes" id="UP000294641">
    <property type="component" value="Unassembled WGS sequence"/>
</dbReference>
<dbReference type="InterPro" id="IPR020036">
    <property type="entry name" value="PseH"/>
</dbReference>
<dbReference type="PROSITE" id="PS51186">
    <property type="entry name" value="GNAT"/>
    <property type="match status" value="1"/>
</dbReference>
<dbReference type="Proteomes" id="UP000254330">
    <property type="component" value="Unassembled WGS sequence"/>
</dbReference>
<dbReference type="EC" id="2.3.1.-" evidence="2"/>
<dbReference type="InterPro" id="IPR000182">
    <property type="entry name" value="GNAT_dom"/>
</dbReference>
<reference evidence="3 5" key="2">
    <citation type="submission" date="2019-03" db="EMBL/GenBank/DDBJ databases">
        <title>Genomic Encyclopedia of Type Strains, Phase IV (KMG-IV): sequencing the most valuable type-strain genomes for metagenomic binning, comparative biology and taxonomic classification.</title>
        <authorList>
            <person name="Goeker M."/>
        </authorList>
    </citation>
    <scope>NUCLEOTIDE SEQUENCE [LARGE SCALE GENOMIC DNA]</scope>
    <source>
        <strain evidence="3 5">DSM 20580</strain>
    </source>
</reference>
<proteinExistence type="predicted"/>
<keyword evidence="2" id="KW-0808">Transferase</keyword>
<dbReference type="SUPFAM" id="SSF55729">
    <property type="entry name" value="Acyl-CoA N-acyltransferases (Nat)"/>
    <property type="match status" value="1"/>
</dbReference>
<protein>
    <submittedName>
        <fullName evidence="2">Ribosomal N-acetyltransferase YdaF</fullName>
        <ecNumber evidence="2">2.3.1.-</ecNumber>
    </submittedName>
    <submittedName>
        <fullName evidence="3">UDP-4-amino-4, 6-dideoxy-N-acetyl-beta-L-altrosamine N-acetyltransferase</fullName>
    </submittedName>
</protein>
<dbReference type="GO" id="GO:0016747">
    <property type="term" value="F:acyltransferase activity, transferring groups other than amino-acyl groups"/>
    <property type="evidence" value="ECO:0007669"/>
    <property type="project" value="InterPro"/>
</dbReference>
<feature type="domain" description="N-acetyltransferase" evidence="1">
    <location>
        <begin position="2"/>
        <end position="157"/>
    </location>
</feature>
<dbReference type="RefSeq" id="WP_109349392.1">
    <property type="nucleotide sequence ID" value="NZ_BJUE01000032.1"/>
</dbReference>
<dbReference type="Gene3D" id="3.40.630.30">
    <property type="match status" value="1"/>
</dbReference>
<reference evidence="2 4" key="1">
    <citation type="submission" date="2018-06" db="EMBL/GenBank/DDBJ databases">
        <authorList>
            <consortium name="Pathogen Informatics"/>
            <person name="Doyle S."/>
        </authorList>
    </citation>
    <scope>NUCLEOTIDE SEQUENCE [LARGE SCALE GENOMIC DNA]</scope>
    <source>
        <strain evidence="2 4">NCTC10597</strain>
    </source>
</reference>
<name>A0A8B4Q4R2_9BACL</name>
<dbReference type="PANTHER" id="PTHR43415:SF3">
    <property type="entry name" value="GNAT-FAMILY ACETYLTRANSFERASE"/>
    <property type="match status" value="1"/>
</dbReference>
<dbReference type="NCBIfam" id="TIGR03585">
    <property type="entry name" value="PseH"/>
    <property type="match status" value="1"/>
</dbReference>
<keyword evidence="2" id="KW-0012">Acyltransferase</keyword>
<dbReference type="EMBL" id="SNZG01000012">
    <property type="protein sequence ID" value="TDR39252.1"/>
    <property type="molecule type" value="Genomic_DNA"/>
</dbReference>
<evidence type="ECO:0000313" key="3">
    <source>
        <dbReference type="EMBL" id="TDR39252.1"/>
    </source>
</evidence>
<evidence type="ECO:0000313" key="2">
    <source>
        <dbReference type="EMBL" id="STX08797.1"/>
    </source>
</evidence>
<accession>A0A8B4Q4R2</accession>
<organism evidence="2 4">
    <name type="scientific">Kurthia zopfii</name>
    <dbReference type="NCBI Taxonomy" id="1650"/>
    <lineage>
        <taxon>Bacteria</taxon>
        <taxon>Bacillati</taxon>
        <taxon>Bacillota</taxon>
        <taxon>Bacilli</taxon>
        <taxon>Bacillales</taxon>
        <taxon>Caryophanaceae</taxon>
        <taxon>Kurthia</taxon>
    </lineage>
</organism>
<dbReference type="PANTHER" id="PTHR43415">
    <property type="entry name" value="SPERMIDINE N(1)-ACETYLTRANSFERASE"/>
    <property type="match status" value="1"/>
</dbReference>
<evidence type="ECO:0000313" key="4">
    <source>
        <dbReference type="Proteomes" id="UP000254330"/>
    </source>
</evidence>
<comment type="caution">
    <text evidence="2">The sequence shown here is derived from an EMBL/GenBank/DDBJ whole genome shotgun (WGS) entry which is preliminary data.</text>
</comment>
<dbReference type="Pfam" id="PF13420">
    <property type="entry name" value="Acetyltransf_4"/>
    <property type="match status" value="1"/>
</dbReference>
<dbReference type="EMBL" id="UGNP01000001">
    <property type="protein sequence ID" value="STX08797.1"/>
    <property type="molecule type" value="Genomic_DNA"/>
</dbReference>
<sequence length="177" mass="21365">MLTFKKMTLLDADEIFQWRKKEHVTKYMYTNLDEDKNKHLKWVRDNIDSKENQYYVIYSNDVKIGLISLNEIDYRNNRASSGFYIGDQNYSLIASRILPYFLNYAFFEFNLNKIVIEVMSNNLGMKKMDLHYGFREVGILQDHIYKDEKYYDVEILELTKKKWNTMVKFHSLIASFE</sequence>
<gene>
    <name evidence="2" type="primary">ydaF_1</name>
    <name evidence="3" type="ORF">DFR61_11227</name>
    <name evidence="2" type="ORF">NCTC10597_00463</name>
</gene>
<evidence type="ECO:0000259" key="1">
    <source>
        <dbReference type="PROSITE" id="PS51186"/>
    </source>
</evidence>
<dbReference type="AlphaFoldDB" id="A0A8B4Q4R2"/>
<evidence type="ECO:0000313" key="5">
    <source>
        <dbReference type="Proteomes" id="UP000294641"/>
    </source>
</evidence>
<dbReference type="InterPro" id="IPR016181">
    <property type="entry name" value="Acyl_CoA_acyltransferase"/>
</dbReference>
<keyword evidence="5" id="KW-1185">Reference proteome</keyword>